<gene>
    <name evidence="2" type="ORF">ACH47X_22680</name>
</gene>
<protein>
    <recommendedName>
        <fullName evidence="4">WXG100 family type VII secretion target</fullName>
    </recommendedName>
</protein>
<dbReference type="Gene3D" id="1.10.287.1060">
    <property type="entry name" value="ESAT-6-like"/>
    <property type="match status" value="1"/>
</dbReference>
<dbReference type="Proteomes" id="UP001611580">
    <property type="component" value="Unassembled WGS sequence"/>
</dbReference>
<evidence type="ECO:0000313" key="2">
    <source>
        <dbReference type="EMBL" id="MFI2489737.1"/>
    </source>
</evidence>
<feature type="compositionally biased region" description="Polar residues" evidence="1">
    <location>
        <begin position="82"/>
        <end position="92"/>
    </location>
</feature>
<dbReference type="RefSeq" id="WP_397407161.1">
    <property type="nucleotide sequence ID" value="NZ_JBIRYI010000016.1"/>
</dbReference>
<feature type="region of interest" description="Disordered" evidence="1">
    <location>
        <begin position="79"/>
        <end position="109"/>
    </location>
</feature>
<keyword evidence="3" id="KW-1185">Reference proteome</keyword>
<accession>A0ABW7XQC5</accession>
<reference evidence="2 3" key="1">
    <citation type="submission" date="2024-10" db="EMBL/GenBank/DDBJ databases">
        <title>The Natural Products Discovery Center: Release of the First 8490 Sequenced Strains for Exploring Actinobacteria Biosynthetic Diversity.</title>
        <authorList>
            <person name="Kalkreuter E."/>
            <person name="Kautsar S.A."/>
            <person name="Yang D."/>
            <person name="Bader C.D."/>
            <person name="Teijaro C.N."/>
            <person name="Fluegel L."/>
            <person name="Davis C.M."/>
            <person name="Simpson J.R."/>
            <person name="Lauterbach L."/>
            <person name="Steele A.D."/>
            <person name="Gui C."/>
            <person name="Meng S."/>
            <person name="Li G."/>
            <person name="Viehrig K."/>
            <person name="Ye F."/>
            <person name="Su P."/>
            <person name="Kiefer A.F."/>
            <person name="Nichols A."/>
            <person name="Cepeda A.J."/>
            <person name="Yan W."/>
            <person name="Fan B."/>
            <person name="Jiang Y."/>
            <person name="Adhikari A."/>
            <person name="Zheng C.-J."/>
            <person name="Schuster L."/>
            <person name="Cowan T.M."/>
            <person name="Smanski M.J."/>
            <person name="Chevrette M.G."/>
            <person name="De Carvalho L.P.S."/>
            <person name="Shen B."/>
        </authorList>
    </citation>
    <scope>NUCLEOTIDE SEQUENCE [LARGE SCALE GENOMIC DNA]</scope>
    <source>
        <strain evidence="2 3">NPDC019481</strain>
    </source>
</reference>
<feature type="compositionally biased region" description="Gly residues" evidence="1">
    <location>
        <begin position="95"/>
        <end position="105"/>
    </location>
</feature>
<dbReference type="InterPro" id="IPR036689">
    <property type="entry name" value="ESAT-6-like_sf"/>
</dbReference>
<evidence type="ECO:0000313" key="3">
    <source>
        <dbReference type="Proteomes" id="UP001611580"/>
    </source>
</evidence>
<name>A0ABW7XQC5_9MICO</name>
<evidence type="ECO:0008006" key="4">
    <source>
        <dbReference type="Google" id="ProtNLM"/>
    </source>
</evidence>
<dbReference type="SUPFAM" id="SSF140453">
    <property type="entry name" value="EsxAB dimer-like"/>
    <property type="match status" value="1"/>
</dbReference>
<proteinExistence type="predicted"/>
<organism evidence="2 3">
    <name type="scientific">Promicromonospora kroppenstedtii</name>
    <dbReference type="NCBI Taxonomy" id="440482"/>
    <lineage>
        <taxon>Bacteria</taxon>
        <taxon>Bacillati</taxon>
        <taxon>Actinomycetota</taxon>
        <taxon>Actinomycetes</taxon>
        <taxon>Micrococcales</taxon>
        <taxon>Promicromonosporaceae</taxon>
        <taxon>Promicromonospora</taxon>
    </lineage>
</organism>
<comment type="caution">
    <text evidence="2">The sequence shown here is derived from an EMBL/GenBank/DDBJ whole genome shotgun (WGS) entry which is preliminary data.</text>
</comment>
<evidence type="ECO:0000256" key="1">
    <source>
        <dbReference type="SAM" id="MobiDB-lite"/>
    </source>
</evidence>
<dbReference type="EMBL" id="JBIRYI010000016">
    <property type="protein sequence ID" value="MFI2489737.1"/>
    <property type="molecule type" value="Genomic_DNA"/>
</dbReference>
<sequence>MSGGMVGADIEALRLLADKFDEGSETLETIVTTVESAVPQENGWSGPDAEGFRQEWSGSHLVRLRETAVALSDVAGKVRSNADAQEQTSNDYTGVPGGGGPGGTEVAGASNRPGSVWDVIETGAGVVGLGTAGWAAFKYGRNLLNLNRALGTAGDAAASATAFVRQGMLADGMGIVGRLGTFGKFAGVAGGALGVIGGVDQMFNPRYDGWRGGLDRVMGGVGAVGGVATIGMFMGAAAFTGPVGIGIAVGAGLVVGAYELTNLVIDNWDTISAFASDPLPYLADGVKEVGEFVGDAADAVGDVASDVGGAIGDAAGAVGDFVGGLF</sequence>